<dbReference type="EMBL" id="CP020772">
    <property type="protein sequence ID" value="ARI77146.1"/>
    <property type="molecule type" value="Genomic_DNA"/>
</dbReference>
<dbReference type="SUPFAM" id="SSF89360">
    <property type="entry name" value="HesB-like domain"/>
    <property type="match status" value="1"/>
</dbReference>
<keyword evidence="3" id="KW-1185">Reference proteome</keyword>
<evidence type="ECO:0000259" key="1">
    <source>
        <dbReference type="Pfam" id="PF01521"/>
    </source>
</evidence>
<proteinExistence type="predicted"/>
<sequence length="110" mass="12579">MKLKITQEAMQQLEKLKDPDRPMIRLFYDTEGCGCGVNGLPTIRLENEQRETDRNVDNDTYEVIIDHQQATFFKPDMKLDFKKGSFRLSSSDGILNPIISIKDVKEGATV</sequence>
<dbReference type="Pfam" id="PF01521">
    <property type="entry name" value="Fe-S_biosyn"/>
    <property type="match status" value="1"/>
</dbReference>
<dbReference type="InterPro" id="IPR035903">
    <property type="entry name" value="HesB-like_dom_sf"/>
</dbReference>
<dbReference type="KEGG" id="hmn:HM131_09975"/>
<dbReference type="Proteomes" id="UP000192527">
    <property type="component" value="Chromosome"/>
</dbReference>
<dbReference type="RefSeq" id="WP_085029618.1">
    <property type="nucleotide sequence ID" value="NZ_CP020772.1"/>
</dbReference>
<dbReference type="AlphaFoldDB" id="A0A1W5ZV03"/>
<evidence type="ECO:0000313" key="2">
    <source>
        <dbReference type="EMBL" id="ARI77146.1"/>
    </source>
</evidence>
<name>A0A1W5ZV03_9BACI</name>
<organism evidence="2 3">
    <name type="scientific">Halobacillus mangrovi</name>
    <dbReference type="NCBI Taxonomy" id="402384"/>
    <lineage>
        <taxon>Bacteria</taxon>
        <taxon>Bacillati</taxon>
        <taxon>Bacillota</taxon>
        <taxon>Bacilli</taxon>
        <taxon>Bacillales</taxon>
        <taxon>Bacillaceae</taxon>
        <taxon>Halobacillus</taxon>
    </lineage>
</organism>
<gene>
    <name evidence="2" type="ORF">HM131_09975</name>
</gene>
<evidence type="ECO:0000313" key="3">
    <source>
        <dbReference type="Proteomes" id="UP000192527"/>
    </source>
</evidence>
<protein>
    <recommendedName>
        <fullName evidence="1">Core domain-containing protein</fullName>
    </recommendedName>
</protein>
<dbReference type="STRING" id="402384.HM131_09975"/>
<dbReference type="OrthoDB" id="2361087at2"/>
<accession>A0A1W5ZV03</accession>
<feature type="domain" description="Core" evidence="1">
    <location>
        <begin position="1"/>
        <end position="103"/>
    </location>
</feature>
<dbReference type="InterPro" id="IPR000361">
    <property type="entry name" value="ATAP_core_dom"/>
</dbReference>
<dbReference type="Gene3D" id="2.60.300.12">
    <property type="entry name" value="HesB-like domain"/>
    <property type="match status" value="1"/>
</dbReference>
<reference evidence="2 3" key="1">
    <citation type="submission" date="2017-04" db="EMBL/GenBank/DDBJ databases">
        <title>The whole genome sequencing and assembly of Halobacillus mangrovi strain.</title>
        <authorList>
            <person name="Lee S.-J."/>
            <person name="Park M.-K."/>
            <person name="Kim J.-Y."/>
            <person name="Lee Y.-J."/>
            <person name="Yi H."/>
            <person name="Bahn Y.-S."/>
            <person name="Kim J.F."/>
            <person name="Lee D.-W."/>
        </authorList>
    </citation>
    <scope>NUCLEOTIDE SEQUENCE [LARGE SCALE GENOMIC DNA]</scope>
    <source>
        <strain evidence="2 3">KTB 131</strain>
    </source>
</reference>